<dbReference type="AlphaFoldDB" id="A0A4S3Q161"/>
<dbReference type="SUPFAM" id="SSF81473">
    <property type="entry name" value="Bacterial ba3 type cytochrome c oxidase subunit IIa"/>
    <property type="match status" value="1"/>
</dbReference>
<dbReference type="InterPro" id="IPR012538">
    <property type="entry name" value="Cyt_c_oxidase_su2a"/>
</dbReference>
<evidence type="ECO:0000313" key="2">
    <source>
        <dbReference type="EMBL" id="THE15152.1"/>
    </source>
</evidence>
<dbReference type="STRING" id="1033734.GCA_000285535_04041"/>
<keyword evidence="1" id="KW-0472">Membrane</keyword>
<organism evidence="2 3">
    <name type="scientific">Bacillus timonensis</name>
    <dbReference type="NCBI Taxonomy" id="1033734"/>
    <lineage>
        <taxon>Bacteria</taxon>
        <taxon>Bacillati</taxon>
        <taxon>Bacillota</taxon>
        <taxon>Bacilli</taxon>
        <taxon>Bacillales</taxon>
        <taxon>Bacillaceae</taxon>
        <taxon>Bacillus</taxon>
    </lineage>
</organism>
<accession>A0A4S3Q161</accession>
<protein>
    <submittedName>
        <fullName evidence="2">Cytochrome c oxidase subunit 2A</fullName>
    </submittedName>
</protein>
<dbReference type="InterPro" id="IPR036246">
    <property type="entry name" value="Cyt_c_oxidase_su2a_ba3"/>
</dbReference>
<dbReference type="Proteomes" id="UP000306477">
    <property type="component" value="Unassembled WGS sequence"/>
</dbReference>
<gene>
    <name evidence="2" type="ORF">E1I69_02230</name>
</gene>
<evidence type="ECO:0000256" key="1">
    <source>
        <dbReference type="SAM" id="Phobius"/>
    </source>
</evidence>
<reference evidence="2 3" key="1">
    <citation type="journal article" date="2019" name="Indoor Air">
        <title>Impacts of indoor surface finishes on bacterial viability.</title>
        <authorList>
            <person name="Hu J."/>
            <person name="Maamar S.B."/>
            <person name="Glawe A.J."/>
            <person name="Gottel N."/>
            <person name="Gilbert J.A."/>
            <person name="Hartmann E.M."/>
        </authorList>
    </citation>
    <scope>NUCLEOTIDE SEQUENCE [LARGE SCALE GENOMIC DNA]</scope>
    <source>
        <strain evidence="2 3">AF060A6</strain>
    </source>
</reference>
<comment type="caution">
    <text evidence="2">The sequence shown here is derived from an EMBL/GenBank/DDBJ whole genome shotgun (WGS) entry which is preliminary data.</text>
</comment>
<keyword evidence="3" id="KW-1185">Reference proteome</keyword>
<dbReference type="Pfam" id="PF08113">
    <property type="entry name" value="CoxIIa"/>
    <property type="match status" value="1"/>
</dbReference>
<name>A0A4S3Q161_9BACI</name>
<proteinExistence type="predicted"/>
<keyword evidence="1" id="KW-0812">Transmembrane</keyword>
<keyword evidence="1" id="KW-1133">Transmembrane helix</keyword>
<feature type="transmembrane region" description="Helical" evidence="1">
    <location>
        <begin position="26"/>
        <end position="47"/>
    </location>
</feature>
<evidence type="ECO:0000313" key="3">
    <source>
        <dbReference type="Proteomes" id="UP000306477"/>
    </source>
</evidence>
<dbReference type="RefSeq" id="WP_136378003.1">
    <property type="nucleotide sequence ID" value="NZ_SLUB01000002.1"/>
</dbReference>
<dbReference type="EMBL" id="SLUB01000002">
    <property type="protein sequence ID" value="THE15152.1"/>
    <property type="molecule type" value="Genomic_DNA"/>
</dbReference>
<sequence length="51" mass="5787">MAKTQLTKTNQKTKIEDEKTSLKGTLASVLLLGLFLILSWLGVYFLFLDRV</sequence>